<accession>A0A3N2R6A4</accession>
<evidence type="ECO:0000313" key="2">
    <source>
        <dbReference type="Proteomes" id="UP000268016"/>
    </source>
</evidence>
<name>A0A3N2R6A4_9RHOB</name>
<dbReference type="EMBL" id="RDRB01000003">
    <property type="protein sequence ID" value="ROU02937.1"/>
    <property type="molecule type" value="Genomic_DNA"/>
</dbReference>
<sequence>MLDEMTEFAIEELLSGRPERPAALVRRMAERWPEEPALGLVFAVTSAVAGIEDSFGGAAPQEPVISLGYRIAALAAADVHAIQAMGHVPALAEDLLHFWRRSDPAYFGPRGR</sequence>
<keyword evidence="2" id="KW-1185">Reference proteome</keyword>
<gene>
    <name evidence="1" type="ORF">EAT49_06460</name>
</gene>
<dbReference type="AlphaFoldDB" id="A0A3N2R6A4"/>
<organism evidence="1 2">
    <name type="scientific">Histidinibacterium lentulum</name>
    <dbReference type="NCBI Taxonomy" id="2480588"/>
    <lineage>
        <taxon>Bacteria</taxon>
        <taxon>Pseudomonadati</taxon>
        <taxon>Pseudomonadota</taxon>
        <taxon>Alphaproteobacteria</taxon>
        <taxon>Rhodobacterales</taxon>
        <taxon>Paracoccaceae</taxon>
        <taxon>Histidinibacterium</taxon>
    </lineage>
</organism>
<comment type="caution">
    <text evidence="1">The sequence shown here is derived from an EMBL/GenBank/DDBJ whole genome shotgun (WGS) entry which is preliminary data.</text>
</comment>
<proteinExistence type="predicted"/>
<reference evidence="1 2" key="1">
    <citation type="submission" date="2018-10" db="EMBL/GenBank/DDBJ databases">
        <title>Histidinibacterium lentulum gen. nov., sp. nov., a marine bacterium from the culture broth of Picochlorum sp. 122.</title>
        <authorList>
            <person name="Wang G."/>
        </authorList>
    </citation>
    <scope>NUCLEOTIDE SEQUENCE [LARGE SCALE GENOMIC DNA]</scope>
    <source>
        <strain evidence="1 2">B17</strain>
    </source>
</reference>
<dbReference type="Proteomes" id="UP000268016">
    <property type="component" value="Unassembled WGS sequence"/>
</dbReference>
<evidence type="ECO:0000313" key="1">
    <source>
        <dbReference type="EMBL" id="ROU02937.1"/>
    </source>
</evidence>
<protein>
    <submittedName>
        <fullName evidence="1">Uncharacterized protein</fullName>
    </submittedName>
</protein>